<dbReference type="Proteomes" id="UP001174997">
    <property type="component" value="Unassembled WGS sequence"/>
</dbReference>
<evidence type="ECO:0000256" key="2">
    <source>
        <dbReference type="SAM" id="Phobius"/>
    </source>
</evidence>
<dbReference type="AlphaFoldDB" id="A0AA39ZJ63"/>
<evidence type="ECO:0000313" key="4">
    <source>
        <dbReference type="EMBL" id="KAK0672005.1"/>
    </source>
</evidence>
<gene>
    <name evidence="4" type="ORF">QBC41DRAFT_38250</name>
</gene>
<sequence length="755" mass="78198">MGHRYPAASVLLALLLSQTITLVVSQSVVYVTDLTIFNSLAPCASWAVSYNIQGLTRNACPQAVTELQSCVCSKNNNFASVGSDISSSVRMTCGSTASEDQASAATVLSAYCNQATPVSFPSPTAVSVAITDIAEMDLLAPCARSALSYAVRDLRGKCPSDNAGYASCACFKNQNSLLVSQEINTSVRRACSSNAADVSSAQAMFAGYCGLNNGTSNFPKPTDPPGAMTYYVTDLPQFQTLAPCAASGLSYALQGQTRGLCPAGPKALASCACLKEGMTLELSREISSSVKLYCKSTATEDVSSAISVYNYYCSAAENKVTAAGVTNSVDQTYATGVSGGGPRATGGTGSSGGGSGGGDSNTDNSSSRTNLGMIIGIAAGAIGGLVLLGALIWRLCKSSRNRQERERLAALAAQQQQPPSVEPKLAPPIYRPYASPIAAVNKPAFASDVVAAPPPVDSPAPSSTLRVNSPGRTDNVSPISTTGPYSPPQSQSAVHGALFPPTPGTSELQTPSPYNSPTPPNAPELHGQAAASSLYPPMPGTSEMHSPNTQGALHPPSPYHSPAPPRAPELYGQGTPQANRPELQGQGAMIPHSPHAPELYGQGAPQVNRPELQGQGAMVPPSPQAPELYGQGAPMANRPELQGQGAMYPGQPHSQNMSELQGQGSHLHNVNMNRPELQGQGMMFAPPPAPGTQELHGQGGQHGQPQGQQGGFQPYQPGYVPQQQQPPAAPGHSSWQSGPVPGTYEMDGDAYHRGR</sequence>
<feature type="compositionally biased region" description="Pro residues" evidence="1">
    <location>
        <begin position="555"/>
        <end position="567"/>
    </location>
</feature>
<evidence type="ECO:0000313" key="5">
    <source>
        <dbReference type="Proteomes" id="UP001174997"/>
    </source>
</evidence>
<feature type="transmembrane region" description="Helical" evidence="2">
    <location>
        <begin position="371"/>
        <end position="393"/>
    </location>
</feature>
<feature type="signal peptide" evidence="3">
    <location>
        <begin position="1"/>
        <end position="25"/>
    </location>
</feature>
<keyword evidence="3" id="KW-0732">Signal</keyword>
<feature type="compositionally biased region" description="Low complexity" evidence="1">
    <location>
        <begin position="703"/>
        <end position="726"/>
    </location>
</feature>
<comment type="caution">
    <text evidence="4">The sequence shown here is derived from an EMBL/GenBank/DDBJ whole genome shotgun (WGS) entry which is preliminary data.</text>
</comment>
<reference evidence="4" key="1">
    <citation type="submission" date="2023-06" db="EMBL/GenBank/DDBJ databases">
        <title>Genome-scale phylogeny and comparative genomics of the fungal order Sordariales.</title>
        <authorList>
            <consortium name="Lawrence Berkeley National Laboratory"/>
            <person name="Hensen N."/>
            <person name="Bonometti L."/>
            <person name="Westerberg I."/>
            <person name="Brannstrom I.O."/>
            <person name="Guillou S."/>
            <person name="Cros-Aarteil S."/>
            <person name="Calhoun S."/>
            <person name="Haridas S."/>
            <person name="Kuo A."/>
            <person name="Mondo S."/>
            <person name="Pangilinan J."/>
            <person name="Riley R."/>
            <person name="Labutti K."/>
            <person name="Andreopoulos B."/>
            <person name="Lipzen A."/>
            <person name="Chen C."/>
            <person name="Yanf M."/>
            <person name="Daum C."/>
            <person name="Ng V."/>
            <person name="Clum A."/>
            <person name="Steindorff A."/>
            <person name="Ohm R."/>
            <person name="Martin F."/>
            <person name="Silar P."/>
            <person name="Natvig D."/>
            <person name="Lalanne C."/>
            <person name="Gautier V."/>
            <person name="Ament-Velasquez S.L."/>
            <person name="Kruys A."/>
            <person name="Hutchinson M.I."/>
            <person name="Powell A.J."/>
            <person name="Barry K."/>
            <person name="Miller A.N."/>
            <person name="Grigoriev I.V."/>
            <person name="Debuchy R."/>
            <person name="Gladieux P."/>
            <person name="Thoren M.H."/>
            <person name="Johannesson H."/>
        </authorList>
    </citation>
    <scope>NUCLEOTIDE SEQUENCE</scope>
    <source>
        <strain evidence="4">CBS 307.81</strain>
    </source>
</reference>
<feature type="region of interest" description="Disordered" evidence="1">
    <location>
        <begin position="336"/>
        <end position="365"/>
    </location>
</feature>
<feature type="compositionally biased region" description="Gly residues" evidence="1">
    <location>
        <begin position="337"/>
        <end position="359"/>
    </location>
</feature>
<dbReference type="EMBL" id="JAULSY010000016">
    <property type="protein sequence ID" value="KAK0672005.1"/>
    <property type="molecule type" value="Genomic_DNA"/>
</dbReference>
<keyword evidence="2" id="KW-0812">Transmembrane</keyword>
<feature type="compositionally biased region" description="Polar residues" evidence="1">
    <location>
        <begin position="652"/>
        <end position="672"/>
    </location>
</feature>
<name>A0AA39ZJ63_9PEZI</name>
<feature type="compositionally biased region" description="Polar residues" evidence="1">
    <location>
        <begin position="464"/>
        <end position="493"/>
    </location>
</feature>
<evidence type="ECO:0000256" key="3">
    <source>
        <dbReference type="SAM" id="SignalP"/>
    </source>
</evidence>
<accession>A0AA39ZJ63</accession>
<keyword evidence="5" id="KW-1185">Reference proteome</keyword>
<keyword evidence="2" id="KW-0472">Membrane</keyword>
<evidence type="ECO:0000256" key="1">
    <source>
        <dbReference type="SAM" id="MobiDB-lite"/>
    </source>
</evidence>
<feature type="region of interest" description="Disordered" evidence="1">
    <location>
        <begin position="453"/>
        <end position="755"/>
    </location>
</feature>
<organism evidence="4 5">
    <name type="scientific">Cercophora samala</name>
    <dbReference type="NCBI Taxonomy" id="330535"/>
    <lineage>
        <taxon>Eukaryota</taxon>
        <taxon>Fungi</taxon>
        <taxon>Dikarya</taxon>
        <taxon>Ascomycota</taxon>
        <taxon>Pezizomycotina</taxon>
        <taxon>Sordariomycetes</taxon>
        <taxon>Sordariomycetidae</taxon>
        <taxon>Sordariales</taxon>
        <taxon>Lasiosphaeriaceae</taxon>
        <taxon>Cercophora</taxon>
    </lineage>
</organism>
<protein>
    <submittedName>
        <fullName evidence="4">Uncharacterized protein</fullName>
    </submittedName>
</protein>
<keyword evidence="2" id="KW-1133">Transmembrane helix</keyword>
<proteinExistence type="predicted"/>
<feature type="chain" id="PRO_5041305772" evidence="3">
    <location>
        <begin position="26"/>
        <end position="755"/>
    </location>
</feature>